<evidence type="ECO:0000256" key="1">
    <source>
        <dbReference type="SAM" id="MobiDB-lite"/>
    </source>
</evidence>
<sequence length="182" mass="18934">MTDPSYNYGRQDPYRQGHQQQPGYPQQPGYSEPPGYAEPAEPKINLGRLWAGGLGTAVVVALVIVVAIMLVRGILNIAVLAPEGAGAYGTVSTTSYAIAGAAAAIAATGLLNLLLALMPNPLQFFYWITGLVTALAVLLPFTLVAGLDAKIATAVINLIAGLCIITLLGSIGAGAIDRRQQY</sequence>
<dbReference type="RefSeq" id="WP_033244317.1">
    <property type="nucleotide sequence ID" value="NZ_JARWNW010000132.1"/>
</dbReference>
<evidence type="ECO:0000313" key="4">
    <source>
        <dbReference type="Proteomes" id="UP001611263"/>
    </source>
</evidence>
<keyword evidence="2" id="KW-0472">Membrane</keyword>
<dbReference type="Proteomes" id="UP001611263">
    <property type="component" value="Unassembled WGS sequence"/>
</dbReference>
<dbReference type="EMBL" id="JBIRUQ010000004">
    <property type="protein sequence ID" value="MFI1462523.1"/>
    <property type="molecule type" value="Genomic_DNA"/>
</dbReference>
<dbReference type="InterPro" id="IPR045713">
    <property type="entry name" value="DUF6069"/>
</dbReference>
<protein>
    <submittedName>
        <fullName evidence="3">DUF6069 family protein</fullName>
    </submittedName>
</protein>
<feature type="transmembrane region" description="Helical" evidence="2">
    <location>
        <begin position="124"/>
        <end position="145"/>
    </location>
</feature>
<keyword evidence="2" id="KW-0812">Transmembrane</keyword>
<comment type="caution">
    <text evidence="3">The sequence shown here is derived from an EMBL/GenBank/DDBJ whole genome shotgun (WGS) entry which is preliminary data.</text>
</comment>
<feature type="transmembrane region" description="Helical" evidence="2">
    <location>
        <begin position="95"/>
        <end position="117"/>
    </location>
</feature>
<feature type="region of interest" description="Disordered" evidence="1">
    <location>
        <begin position="1"/>
        <end position="37"/>
    </location>
</feature>
<feature type="transmembrane region" description="Helical" evidence="2">
    <location>
        <begin position="49"/>
        <end position="75"/>
    </location>
</feature>
<accession>A0ABW7TS43</accession>
<dbReference type="Pfam" id="PF19545">
    <property type="entry name" value="DUF6069"/>
    <property type="match status" value="1"/>
</dbReference>
<evidence type="ECO:0000313" key="3">
    <source>
        <dbReference type="EMBL" id="MFI1462523.1"/>
    </source>
</evidence>
<feature type="compositionally biased region" description="Low complexity" evidence="1">
    <location>
        <begin position="14"/>
        <end position="35"/>
    </location>
</feature>
<dbReference type="GeneID" id="93503732"/>
<gene>
    <name evidence="3" type="ORF">ACH4WX_17545</name>
</gene>
<proteinExistence type="predicted"/>
<organism evidence="3 4">
    <name type="scientific">Nocardia carnea</name>
    <dbReference type="NCBI Taxonomy" id="37328"/>
    <lineage>
        <taxon>Bacteria</taxon>
        <taxon>Bacillati</taxon>
        <taxon>Actinomycetota</taxon>
        <taxon>Actinomycetes</taxon>
        <taxon>Mycobacteriales</taxon>
        <taxon>Nocardiaceae</taxon>
        <taxon>Nocardia</taxon>
    </lineage>
</organism>
<keyword evidence="4" id="KW-1185">Reference proteome</keyword>
<feature type="transmembrane region" description="Helical" evidence="2">
    <location>
        <begin position="151"/>
        <end position="176"/>
    </location>
</feature>
<name>A0ABW7TS43_9NOCA</name>
<evidence type="ECO:0000256" key="2">
    <source>
        <dbReference type="SAM" id="Phobius"/>
    </source>
</evidence>
<keyword evidence="2" id="KW-1133">Transmembrane helix</keyword>
<reference evidence="3 4" key="1">
    <citation type="submission" date="2024-10" db="EMBL/GenBank/DDBJ databases">
        <title>The Natural Products Discovery Center: Release of the First 8490 Sequenced Strains for Exploring Actinobacteria Biosynthetic Diversity.</title>
        <authorList>
            <person name="Kalkreuter E."/>
            <person name="Kautsar S.A."/>
            <person name="Yang D."/>
            <person name="Bader C.D."/>
            <person name="Teijaro C.N."/>
            <person name="Fluegel L."/>
            <person name="Davis C.M."/>
            <person name="Simpson J.R."/>
            <person name="Lauterbach L."/>
            <person name="Steele A.D."/>
            <person name="Gui C."/>
            <person name="Meng S."/>
            <person name="Li G."/>
            <person name="Viehrig K."/>
            <person name="Ye F."/>
            <person name="Su P."/>
            <person name="Kiefer A.F."/>
            <person name="Nichols A."/>
            <person name="Cepeda A.J."/>
            <person name="Yan W."/>
            <person name="Fan B."/>
            <person name="Jiang Y."/>
            <person name="Adhikari A."/>
            <person name="Zheng C.-J."/>
            <person name="Schuster L."/>
            <person name="Cowan T.M."/>
            <person name="Smanski M.J."/>
            <person name="Chevrette M.G."/>
            <person name="De Carvalho L.P.S."/>
            <person name="Shen B."/>
        </authorList>
    </citation>
    <scope>NUCLEOTIDE SEQUENCE [LARGE SCALE GENOMIC DNA]</scope>
    <source>
        <strain evidence="3 4">NPDC020568</strain>
    </source>
</reference>